<sequence length="214" mass="23622">MKYVCSICGYVYDEAKESAPFSALAESWKCPLCGAPKSMFAPEKKEESVKAPVVSLPFDEDMRKLSAGELSALCSNLARGCEKQYKPEQSQLFRQLADYFAAATPAVDNADMALLAEKLQSDLSEGYPALRSAAVENGDRGTQRICVWGEKVTNILHSLLARYRSEGDALLEDTEVWVCSVCGFVYVGDVPPELCPVCKVPDWKFEKIERRATA</sequence>
<dbReference type="PROSITE" id="PS50903">
    <property type="entry name" value="RUBREDOXIN_LIKE"/>
    <property type="match status" value="2"/>
</dbReference>
<dbReference type="CDD" id="cd00729">
    <property type="entry name" value="rubredoxin_SM"/>
    <property type="match status" value="1"/>
</dbReference>
<dbReference type="EMBL" id="JACRSP010000001">
    <property type="protein sequence ID" value="MBC8535756.1"/>
    <property type="molecule type" value="Genomic_DNA"/>
</dbReference>
<dbReference type="CDD" id="cd00730">
    <property type="entry name" value="rubredoxin"/>
    <property type="match status" value="1"/>
</dbReference>
<proteinExistence type="predicted"/>
<dbReference type="SUPFAM" id="SSF57802">
    <property type="entry name" value="Rubredoxin-like"/>
    <property type="match status" value="2"/>
</dbReference>
<evidence type="ECO:0000256" key="4">
    <source>
        <dbReference type="ARBA" id="ARBA00022982"/>
    </source>
</evidence>
<name>A0A926DCN7_9FIRM</name>
<dbReference type="RefSeq" id="WP_249299484.1">
    <property type="nucleotide sequence ID" value="NZ_JACRSP010000001.1"/>
</dbReference>
<organism evidence="7 8">
    <name type="scientific">Feifania hominis</name>
    <dbReference type="NCBI Taxonomy" id="2763660"/>
    <lineage>
        <taxon>Bacteria</taxon>
        <taxon>Bacillati</taxon>
        <taxon>Bacillota</taxon>
        <taxon>Clostridia</taxon>
        <taxon>Eubacteriales</taxon>
        <taxon>Feifaniaceae</taxon>
        <taxon>Feifania</taxon>
    </lineage>
</organism>
<dbReference type="InterPro" id="IPR018527">
    <property type="entry name" value="Rubredoxin_Fe_BS"/>
</dbReference>
<dbReference type="InterPro" id="IPR048574">
    <property type="entry name" value="RUBY_RBDX"/>
</dbReference>
<dbReference type="AlphaFoldDB" id="A0A926DCN7"/>
<accession>A0A926DCN7</accession>
<dbReference type="InterPro" id="IPR024934">
    <property type="entry name" value="Rubredoxin-like_dom"/>
</dbReference>
<dbReference type="Pfam" id="PF21349">
    <property type="entry name" value="RUBY_RBDX"/>
    <property type="match status" value="1"/>
</dbReference>
<dbReference type="InterPro" id="IPR024935">
    <property type="entry name" value="Rubredoxin_dom"/>
</dbReference>
<dbReference type="PANTHER" id="PTHR48136:SF1">
    <property type="entry name" value="RUBREDOXIN-LIKE SUPERFAMILY PROTEIN"/>
    <property type="match status" value="1"/>
</dbReference>
<keyword evidence="3" id="KW-0479">Metal-binding</keyword>
<keyword evidence="4" id="KW-0249">Electron transport</keyword>
<comment type="cofactor">
    <cofactor evidence="1">
        <name>Fe(3+)</name>
        <dbReference type="ChEBI" id="CHEBI:29034"/>
    </cofactor>
</comment>
<evidence type="ECO:0000259" key="6">
    <source>
        <dbReference type="PROSITE" id="PS50903"/>
    </source>
</evidence>
<dbReference type="Proteomes" id="UP000620366">
    <property type="component" value="Unassembled WGS sequence"/>
</dbReference>
<evidence type="ECO:0000256" key="3">
    <source>
        <dbReference type="ARBA" id="ARBA00022723"/>
    </source>
</evidence>
<comment type="caution">
    <text evidence="7">The sequence shown here is derived from an EMBL/GenBank/DDBJ whole genome shotgun (WGS) entry which is preliminary data.</text>
</comment>
<evidence type="ECO:0000313" key="7">
    <source>
        <dbReference type="EMBL" id="MBC8535756.1"/>
    </source>
</evidence>
<dbReference type="PANTHER" id="PTHR48136">
    <property type="entry name" value="RUBREDOXIN-LIKE SUPERFAMILY PROTEIN"/>
    <property type="match status" value="1"/>
</dbReference>
<keyword evidence="2" id="KW-0813">Transport</keyword>
<protein>
    <submittedName>
        <fullName evidence="7">Rubredoxin</fullName>
    </submittedName>
</protein>
<reference evidence="7" key="1">
    <citation type="submission" date="2020-08" db="EMBL/GenBank/DDBJ databases">
        <title>Genome public.</title>
        <authorList>
            <person name="Liu C."/>
            <person name="Sun Q."/>
        </authorList>
    </citation>
    <scope>NUCLEOTIDE SEQUENCE</scope>
    <source>
        <strain evidence="7">BX7</strain>
    </source>
</reference>
<evidence type="ECO:0000256" key="1">
    <source>
        <dbReference type="ARBA" id="ARBA00001965"/>
    </source>
</evidence>
<dbReference type="Gene3D" id="2.20.28.10">
    <property type="match status" value="2"/>
</dbReference>
<dbReference type="PROSITE" id="PS00202">
    <property type="entry name" value="RUBREDOXIN"/>
    <property type="match status" value="1"/>
</dbReference>
<keyword evidence="8" id="KW-1185">Reference proteome</keyword>
<evidence type="ECO:0000256" key="2">
    <source>
        <dbReference type="ARBA" id="ARBA00022448"/>
    </source>
</evidence>
<feature type="domain" description="Rubredoxin-like" evidence="6">
    <location>
        <begin position="174"/>
        <end position="208"/>
    </location>
</feature>
<dbReference type="GO" id="GO:0005506">
    <property type="term" value="F:iron ion binding"/>
    <property type="evidence" value="ECO:0007669"/>
    <property type="project" value="InterPro"/>
</dbReference>
<keyword evidence="5" id="KW-0408">Iron</keyword>
<feature type="domain" description="Rubredoxin-like" evidence="6">
    <location>
        <begin position="2"/>
        <end position="43"/>
    </location>
</feature>
<dbReference type="Pfam" id="PF00301">
    <property type="entry name" value="Rubredoxin"/>
    <property type="match status" value="1"/>
</dbReference>
<evidence type="ECO:0000313" key="8">
    <source>
        <dbReference type="Proteomes" id="UP000620366"/>
    </source>
</evidence>
<evidence type="ECO:0000256" key="5">
    <source>
        <dbReference type="ARBA" id="ARBA00023004"/>
    </source>
</evidence>
<gene>
    <name evidence="7" type="ORF">H8695_03500</name>
</gene>